<evidence type="ECO:0000256" key="3">
    <source>
        <dbReference type="ARBA" id="ARBA00022448"/>
    </source>
</evidence>
<feature type="compositionally biased region" description="Polar residues" evidence="9">
    <location>
        <begin position="99"/>
        <end position="108"/>
    </location>
</feature>
<evidence type="ECO:0000313" key="13">
    <source>
        <dbReference type="Proteomes" id="UP000037069"/>
    </source>
</evidence>
<feature type="compositionally biased region" description="Low complexity" evidence="9">
    <location>
        <begin position="142"/>
        <end position="164"/>
    </location>
</feature>
<feature type="compositionally biased region" description="Polar residues" evidence="9">
    <location>
        <begin position="53"/>
        <end position="71"/>
    </location>
</feature>
<evidence type="ECO:0000313" key="12">
    <source>
        <dbReference type="EMBL" id="KNC26476.1"/>
    </source>
</evidence>
<feature type="transmembrane region" description="Helical" evidence="10">
    <location>
        <begin position="349"/>
        <end position="372"/>
    </location>
</feature>
<comment type="similarity">
    <text evidence="2">Belongs to the SLC41A transporter family.</text>
</comment>
<feature type="transmembrane region" description="Helical" evidence="10">
    <location>
        <begin position="392"/>
        <end position="415"/>
    </location>
</feature>
<keyword evidence="6 10" id="KW-1133">Transmembrane helix</keyword>
<dbReference type="PANTHER" id="PTHR16228">
    <property type="entry name" value="DIVALENT CATION TRANSPORTER SOLUTE CARRIER FAMILY 41"/>
    <property type="match status" value="1"/>
</dbReference>
<evidence type="ECO:0000256" key="2">
    <source>
        <dbReference type="ARBA" id="ARBA00009749"/>
    </source>
</evidence>
<dbReference type="PANTHER" id="PTHR16228:SF26">
    <property type="entry name" value="SOLUTE CARRIER FAMILY 41 MEMBER 1-LIKE PROTEIN"/>
    <property type="match status" value="1"/>
</dbReference>
<feature type="transmembrane region" description="Helical" evidence="10">
    <location>
        <begin position="581"/>
        <end position="601"/>
    </location>
</feature>
<dbReference type="SUPFAM" id="SSF161093">
    <property type="entry name" value="MgtE membrane domain-like"/>
    <property type="match status" value="2"/>
</dbReference>
<keyword evidence="4 10" id="KW-0812">Transmembrane</keyword>
<evidence type="ECO:0000256" key="10">
    <source>
        <dbReference type="SAM" id="Phobius"/>
    </source>
</evidence>
<protein>
    <recommendedName>
        <fullName evidence="11">SLC41A/MgtE integral membrane domain-containing protein</fullName>
    </recommendedName>
</protein>
<feature type="domain" description="SLC41A/MgtE integral membrane" evidence="11">
    <location>
        <begin position="312"/>
        <end position="445"/>
    </location>
</feature>
<dbReference type="GO" id="GO:0005886">
    <property type="term" value="C:plasma membrane"/>
    <property type="evidence" value="ECO:0007669"/>
    <property type="project" value="TreeGrafter"/>
</dbReference>
<evidence type="ECO:0000256" key="5">
    <source>
        <dbReference type="ARBA" id="ARBA00022842"/>
    </source>
</evidence>
<feature type="region of interest" description="Disordered" evidence="9">
    <location>
        <begin position="223"/>
        <end position="254"/>
    </location>
</feature>
<dbReference type="OrthoDB" id="5791097at2759"/>
<keyword evidence="7" id="KW-0406">Ion transport</keyword>
<dbReference type="FunFam" id="1.10.357.20:FF:000004">
    <property type="entry name" value="Uncharacterized protein, isoform B"/>
    <property type="match status" value="1"/>
</dbReference>
<feature type="region of interest" description="Disordered" evidence="9">
    <location>
        <begin position="21"/>
        <end position="108"/>
    </location>
</feature>
<dbReference type="Proteomes" id="UP000037069">
    <property type="component" value="Unassembled WGS sequence"/>
</dbReference>
<dbReference type="InterPro" id="IPR036739">
    <property type="entry name" value="SLC41_membr_dom_sf"/>
</dbReference>
<dbReference type="AlphaFoldDB" id="A0A0L0C2J5"/>
<feature type="transmembrane region" description="Helical" evidence="10">
    <location>
        <begin position="492"/>
        <end position="510"/>
    </location>
</feature>
<proteinExistence type="inferred from homology"/>
<accession>A0A0L0C2J5</accession>
<evidence type="ECO:0000256" key="1">
    <source>
        <dbReference type="ARBA" id="ARBA00004141"/>
    </source>
</evidence>
<evidence type="ECO:0000256" key="6">
    <source>
        <dbReference type="ARBA" id="ARBA00022989"/>
    </source>
</evidence>
<dbReference type="InterPro" id="IPR045349">
    <property type="entry name" value="SLC41A1-3"/>
</dbReference>
<dbReference type="GO" id="GO:0008324">
    <property type="term" value="F:monoatomic cation transmembrane transporter activity"/>
    <property type="evidence" value="ECO:0007669"/>
    <property type="project" value="InterPro"/>
</dbReference>
<comment type="subcellular location">
    <subcellularLocation>
        <location evidence="1">Membrane</location>
        <topology evidence="1">Multi-pass membrane protein</topology>
    </subcellularLocation>
</comment>
<keyword evidence="3" id="KW-0813">Transport</keyword>
<evidence type="ECO:0000256" key="9">
    <source>
        <dbReference type="SAM" id="MobiDB-lite"/>
    </source>
</evidence>
<dbReference type="STRING" id="7375.A0A0L0C2J5"/>
<evidence type="ECO:0000256" key="7">
    <source>
        <dbReference type="ARBA" id="ARBA00023065"/>
    </source>
</evidence>
<evidence type="ECO:0000259" key="11">
    <source>
        <dbReference type="Pfam" id="PF01769"/>
    </source>
</evidence>
<dbReference type="InterPro" id="IPR006667">
    <property type="entry name" value="SLC41_membr_dom"/>
</dbReference>
<feature type="transmembrane region" description="Helical" evidence="10">
    <location>
        <begin position="607"/>
        <end position="630"/>
    </location>
</feature>
<evidence type="ECO:0000256" key="8">
    <source>
        <dbReference type="ARBA" id="ARBA00023136"/>
    </source>
</evidence>
<organism evidence="12 13">
    <name type="scientific">Lucilia cuprina</name>
    <name type="common">Green bottle fly</name>
    <name type="synonym">Australian sheep blowfly</name>
    <dbReference type="NCBI Taxonomy" id="7375"/>
    <lineage>
        <taxon>Eukaryota</taxon>
        <taxon>Metazoa</taxon>
        <taxon>Ecdysozoa</taxon>
        <taxon>Arthropoda</taxon>
        <taxon>Hexapoda</taxon>
        <taxon>Insecta</taxon>
        <taxon>Pterygota</taxon>
        <taxon>Neoptera</taxon>
        <taxon>Endopterygota</taxon>
        <taxon>Diptera</taxon>
        <taxon>Brachycera</taxon>
        <taxon>Muscomorpha</taxon>
        <taxon>Oestroidea</taxon>
        <taxon>Calliphoridae</taxon>
        <taxon>Luciliinae</taxon>
        <taxon>Lucilia</taxon>
    </lineage>
</organism>
<dbReference type="Pfam" id="PF01769">
    <property type="entry name" value="MgtE"/>
    <property type="match status" value="2"/>
</dbReference>
<feature type="compositionally biased region" description="Gly residues" evidence="9">
    <location>
        <begin position="232"/>
        <end position="246"/>
    </location>
</feature>
<dbReference type="OMA" id="ADYINMN"/>
<comment type="caution">
    <text evidence="12">The sequence shown here is derived from an EMBL/GenBank/DDBJ whole genome shotgun (WGS) entry which is preliminary data.</text>
</comment>
<feature type="domain" description="SLC41A/MgtE integral membrane" evidence="11">
    <location>
        <begin position="524"/>
        <end position="666"/>
    </location>
</feature>
<keyword evidence="5" id="KW-0460">Magnesium</keyword>
<dbReference type="FunFam" id="1.10.357.20:FF:000003">
    <property type="entry name" value="Uncharacterized protein, isoform B"/>
    <property type="match status" value="1"/>
</dbReference>
<dbReference type="EMBL" id="JRES01000984">
    <property type="protein sequence ID" value="KNC26476.1"/>
    <property type="molecule type" value="Genomic_DNA"/>
</dbReference>
<feature type="transmembrane region" description="Helical" evidence="10">
    <location>
        <begin position="457"/>
        <end position="480"/>
    </location>
</feature>
<evidence type="ECO:0000256" key="4">
    <source>
        <dbReference type="ARBA" id="ARBA00022692"/>
    </source>
</evidence>
<reference evidence="12 13" key="1">
    <citation type="journal article" date="2015" name="Nat. Commun.">
        <title>Lucilia cuprina genome unlocks parasitic fly biology to underpin future interventions.</title>
        <authorList>
            <person name="Anstead C.A."/>
            <person name="Korhonen P.K."/>
            <person name="Young N.D."/>
            <person name="Hall R.S."/>
            <person name="Jex A.R."/>
            <person name="Murali S.C."/>
            <person name="Hughes D.S."/>
            <person name="Lee S.F."/>
            <person name="Perry T."/>
            <person name="Stroehlein A.J."/>
            <person name="Ansell B.R."/>
            <person name="Breugelmans B."/>
            <person name="Hofmann A."/>
            <person name="Qu J."/>
            <person name="Dugan S."/>
            <person name="Lee S.L."/>
            <person name="Chao H."/>
            <person name="Dinh H."/>
            <person name="Han Y."/>
            <person name="Doddapaneni H.V."/>
            <person name="Worley K.C."/>
            <person name="Muzny D.M."/>
            <person name="Ioannidis P."/>
            <person name="Waterhouse R.M."/>
            <person name="Zdobnov E.M."/>
            <person name="James P.J."/>
            <person name="Bagnall N.H."/>
            <person name="Kotze A.C."/>
            <person name="Gibbs R.A."/>
            <person name="Richards S."/>
            <person name="Batterham P."/>
            <person name="Gasser R.B."/>
        </authorList>
    </citation>
    <scope>NUCLEOTIDE SEQUENCE [LARGE SCALE GENOMIC DNA]</scope>
    <source>
        <strain evidence="12 13">LS</strain>
        <tissue evidence="12">Full body</tissue>
    </source>
</reference>
<sequence length="689" mass="74148">MSLNGKNADDAATAAQQQIENNNYNNNNNVIKDTSFTPSSTTTVAGAALSSEHPPTSSRSFADNNSDHYNTSSSSFIHIPPPPRSTHTTKSAAMAPTANGDSMSNTNSLSRRSLDVHTLDIHEPQQQQQLHNNNVNNINNKQHEQQQQPSTPTLSTNSKLNSTTHEYTSNNGVPHGHYRNTLPPQDDNFKLFTIYGNDTDNDKLSGLPHSTTGSLSSIITTSIASSEPDPGAGSGGGGNGGGGGGHDPSNSVDEKMALNRPGIKQEKWSSILIQVSIPFFLAGIGTIGAGIILGRVEKWRVFKSVSELFILVPALLGLKGNLDMCLASRLSTQVNLGNMTGKKEVIRMIVGNIALVQVQATVASFLVAMFAVSVGAAMDGNFYFEHVMLLTASAMFTATSSCFVLDFVLVAVILLSQKYRLNPDNLATPLAASIGDVVSISLLSFIASILFDNIKTHLWITYVVVACYLVLLPMWVTVVLKNKYTRPVLKSGWVPVLSALCISGLGGLVLDAAVEVFHGFVVFQPIINGIGGNLVSVQASKISTMLHQSSIIGIIPPHTKIFEWPWKALFKGVPYAKTARLLIGLSIPGNILFIFVADYIHMSQSTITWAFALSYLIASLIQLMLLLYIAHIIVHAMWKWKIDPDNSSIPYLTALGDLLGSSLLALAFIFLLSINKEYGAGLDTLNASN</sequence>
<keyword evidence="13" id="KW-1185">Reference proteome</keyword>
<feature type="region of interest" description="Disordered" evidence="9">
    <location>
        <begin position="142"/>
        <end position="184"/>
    </location>
</feature>
<keyword evidence="8 10" id="KW-0472">Membrane</keyword>
<dbReference type="Gene3D" id="1.10.357.20">
    <property type="entry name" value="SLC41 divalent cation transporters, integral membrane domain"/>
    <property type="match status" value="2"/>
</dbReference>
<feature type="compositionally biased region" description="Polar residues" evidence="9">
    <location>
        <begin position="30"/>
        <end position="44"/>
    </location>
</feature>
<feature type="transmembrane region" description="Helical" evidence="10">
    <location>
        <begin position="651"/>
        <end position="674"/>
    </location>
</feature>
<gene>
    <name evidence="12" type="ORF">FF38_08604</name>
</gene>
<feature type="transmembrane region" description="Helical" evidence="10">
    <location>
        <begin position="271"/>
        <end position="293"/>
    </location>
</feature>
<feature type="transmembrane region" description="Helical" evidence="10">
    <location>
        <begin position="427"/>
        <end position="451"/>
    </location>
</feature>
<name>A0A0L0C2J5_LUCCU</name>